<accession>A0A835JTA5</accession>
<evidence type="ECO:0000313" key="1">
    <source>
        <dbReference type="EMBL" id="KAF9677042.1"/>
    </source>
</evidence>
<protein>
    <submittedName>
        <fullName evidence="1">Uncharacterized protein</fullName>
    </submittedName>
</protein>
<dbReference type="AlphaFoldDB" id="A0A835JTA5"/>
<comment type="caution">
    <text evidence="1">The sequence shown here is derived from an EMBL/GenBank/DDBJ whole genome shotgun (WGS) entry which is preliminary data.</text>
</comment>
<gene>
    <name evidence="1" type="ORF">SADUNF_Sadunf08G0066300</name>
</gene>
<reference evidence="1 2" key="1">
    <citation type="submission" date="2020-10" db="EMBL/GenBank/DDBJ databases">
        <title>Plant Genome Project.</title>
        <authorList>
            <person name="Zhang R.-G."/>
        </authorList>
    </citation>
    <scope>NUCLEOTIDE SEQUENCE [LARGE SCALE GENOMIC DNA]</scope>
    <source>
        <strain evidence="1">FAFU-HL-1</strain>
        <tissue evidence="1">Leaf</tissue>
    </source>
</reference>
<dbReference type="OrthoDB" id="10554100at2759"/>
<dbReference type="EMBL" id="JADGMS010000008">
    <property type="protein sequence ID" value="KAF9677042.1"/>
    <property type="molecule type" value="Genomic_DNA"/>
</dbReference>
<sequence length="193" mass="22025">MKSLGSLILQCPSFETPQMLDSYPPQLPIHLFLKCILRLWTSRCCYEAVQLDDQCRDYELEKGDVKYSVNLVLNYLFLTGKINRALCVWKVACACSPWVQKAHALLWRHAKTNQIGYSTNSKDCGCTDVELRGIPIEVSKMVLTSNGPWGPSYGVVRETNCSEILLNEIPSRADKLMHRLNILFLLLHLKLDH</sequence>
<dbReference type="Proteomes" id="UP000657918">
    <property type="component" value="Chromosome 8"/>
</dbReference>
<keyword evidence="2" id="KW-1185">Reference proteome</keyword>
<name>A0A835JTA5_9ROSI</name>
<proteinExistence type="predicted"/>
<evidence type="ECO:0000313" key="2">
    <source>
        <dbReference type="Proteomes" id="UP000657918"/>
    </source>
</evidence>
<organism evidence="1 2">
    <name type="scientific">Salix dunnii</name>
    <dbReference type="NCBI Taxonomy" id="1413687"/>
    <lineage>
        <taxon>Eukaryota</taxon>
        <taxon>Viridiplantae</taxon>
        <taxon>Streptophyta</taxon>
        <taxon>Embryophyta</taxon>
        <taxon>Tracheophyta</taxon>
        <taxon>Spermatophyta</taxon>
        <taxon>Magnoliopsida</taxon>
        <taxon>eudicotyledons</taxon>
        <taxon>Gunneridae</taxon>
        <taxon>Pentapetalae</taxon>
        <taxon>rosids</taxon>
        <taxon>fabids</taxon>
        <taxon>Malpighiales</taxon>
        <taxon>Salicaceae</taxon>
        <taxon>Saliceae</taxon>
        <taxon>Salix</taxon>
    </lineage>
</organism>